<protein>
    <submittedName>
        <fullName evidence="1">Uncharacterized protein</fullName>
    </submittedName>
</protein>
<dbReference type="AlphaFoldDB" id="S3CBI0"/>
<dbReference type="VEuPathDB" id="FungiDB:F503_01871"/>
<evidence type="ECO:0000313" key="1">
    <source>
        <dbReference type="EMBL" id="EPE03613.1"/>
    </source>
</evidence>
<sequence>MAKSVETTIRINKHGRQSVKDRIEPSFKNVEEVNLVGLINGGSTGLIVPTAAVGIEEDHAPFVAALGRVPVVLGDSLYDGKKYRALLDSGLAANLKFVGKVDEGAWLGGQPFRFRAFVT</sequence>
<accession>S3CBI0</accession>
<dbReference type="EMBL" id="KE148166">
    <property type="protein sequence ID" value="EPE03613.1"/>
    <property type="molecule type" value="Genomic_DNA"/>
</dbReference>
<dbReference type="Proteomes" id="UP000016923">
    <property type="component" value="Unassembled WGS sequence"/>
</dbReference>
<reference evidence="1 2" key="1">
    <citation type="journal article" date="2013" name="BMC Genomics">
        <title>The genome and transcriptome of the pine saprophyte Ophiostoma piceae, and a comparison with the bark beetle-associated pine pathogen Grosmannia clavigera.</title>
        <authorList>
            <person name="Haridas S."/>
            <person name="Wang Y."/>
            <person name="Lim L."/>
            <person name="Massoumi Alamouti S."/>
            <person name="Jackman S."/>
            <person name="Docking R."/>
            <person name="Robertson G."/>
            <person name="Birol I."/>
            <person name="Bohlmann J."/>
            <person name="Breuil C."/>
        </authorList>
    </citation>
    <scope>NUCLEOTIDE SEQUENCE [LARGE SCALE GENOMIC DNA]</scope>
    <source>
        <strain evidence="1 2">UAMH 11346</strain>
    </source>
</reference>
<keyword evidence="2" id="KW-1185">Reference proteome</keyword>
<evidence type="ECO:0000313" key="2">
    <source>
        <dbReference type="Proteomes" id="UP000016923"/>
    </source>
</evidence>
<proteinExistence type="predicted"/>
<dbReference type="HOGENOM" id="CLU_2062172_0_0_1"/>
<organism evidence="1 2">
    <name type="scientific">Ophiostoma piceae (strain UAMH 11346)</name>
    <name type="common">Sap stain fungus</name>
    <dbReference type="NCBI Taxonomy" id="1262450"/>
    <lineage>
        <taxon>Eukaryota</taxon>
        <taxon>Fungi</taxon>
        <taxon>Dikarya</taxon>
        <taxon>Ascomycota</taxon>
        <taxon>Pezizomycotina</taxon>
        <taxon>Sordariomycetes</taxon>
        <taxon>Sordariomycetidae</taxon>
        <taxon>Ophiostomatales</taxon>
        <taxon>Ophiostomataceae</taxon>
        <taxon>Ophiostoma</taxon>
    </lineage>
</organism>
<name>S3CBI0_OPHP1</name>
<gene>
    <name evidence="1" type="ORF">F503_01871</name>
</gene>